<dbReference type="GO" id="GO:0061630">
    <property type="term" value="F:ubiquitin protein ligase activity"/>
    <property type="evidence" value="ECO:0007669"/>
    <property type="project" value="UniProtKB-EC"/>
</dbReference>
<keyword evidence="17" id="KW-1185">Reference proteome</keyword>
<dbReference type="InterPro" id="IPR031127">
    <property type="entry name" value="E3_UB_ligase_RBR"/>
</dbReference>
<evidence type="ECO:0000256" key="1">
    <source>
        <dbReference type="ARBA" id="ARBA00001798"/>
    </source>
</evidence>
<dbReference type="InterPro" id="IPR044066">
    <property type="entry name" value="TRIAD_supradom"/>
</dbReference>
<dbReference type="FunFam" id="3.30.40.10:FF:000358">
    <property type="entry name" value="RBR-type E3 ubiquitin transferase"/>
    <property type="match status" value="1"/>
</dbReference>
<evidence type="ECO:0000256" key="2">
    <source>
        <dbReference type="ARBA" id="ARBA00001947"/>
    </source>
</evidence>
<dbReference type="InterPro" id="IPR017907">
    <property type="entry name" value="Znf_RING_CS"/>
</dbReference>
<evidence type="ECO:0000256" key="3">
    <source>
        <dbReference type="ARBA" id="ARBA00003976"/>
    </source>
</evidence>
<dbReference type="Pfam" id="PF05773">
    <property type="entry name" value="RWD"/>
    <property type="match status" value="1"/>
</dbReference>
<dbReference type="InterPro" id="IPR006575">
    <property type="entry name" value="RWD_dom"/>
</dbReference>
<dbReference type="SMART" id="SM00647">
    <property type="entry name" value="IBR"/>
    <property type="match status" value="2"/>
</dbReference>
<evidence type="ECO:0000256" key="7">
    <source>
        <dbReference type="ARBA" id="ARBA00022723"/>
    </source>
</evidence>
<sequence>MAAAAFPSTTSLRTPEPHIRGRLSLDVASSSSCSTSGGAKSSAVACKGGGEAEEGLLDLDCPWVAAAEAESRLEAAADALEGLGFHAEDGHEEEEAEIRDNQLRQEDELMALEAIYGDDLVVFENKGGLRYFQIYLRYDVADGVEVCAKLLAPNSSTTGCFYGSQYDHGPDEFSYNCKLEYLPPLILTCLLPKSYPSKDPPTFAVTARWMDGPYVSQLCEMLDTIWAELPGQEVMYQWVEWLRNTSRSYLWMDGNITLGTDIATYDTDNRAIPRTKSLESVIPLMLSYSSKKCYQAFLEDLHMCMICLNQTKGSNFIRLPCRHMFCVKCMETLCRMHVKDGSLFQLVCPGTKCKASIPPYVLKKLLTEEEFERWDRLLLQKTLDSMSDVVYCPKCVIGCVEDEDNTAQCPECSFIFCSFCQGPWHPGKQCLTPEQKIQLRKASGRMTEREVAQELLNIRQLYKDVRLCPGCRMAIAKTEGCNKMACGNCGWYFCFACGKAISGYEHFRESGCKLFGAREIAEWERQLAAMQPEGQMRIAMRPIGATVRCPKCRARNFKEDERYIFCWACRASYCTLCRRKVENKKTGHYGSPECMGLDNINF</sequence>
<keyword evidence="9 12" id="KW-0863">Zinc-finger</keyword>
<evidence type="ECO:0000313" key="16">
    <source>
        <dbReference type="EMBL" id="KAF8651781.1"/>
    </source>
</evidence>
<evidence type="ECO:0000259" key="14">
    <source>
        <dbReference type="PROSITE" id="PS50908"/>
    </source>
</evidence>
<evidence type="ECO:0000256" key="6">
    <source>
        <dbReference type="ARBA" id="ARBA00022679"/>
    </source>
</evidence>
<gene>
    <name evidence="16" type="ORF">HU200_063300</name>
</gene>
<dbReference type="InterPro" id="IPR016135">
    <property type="entry name" value="UBQ-conjugating_enzyme/RWD"/>
</dbReference>
<dbReference type="Gene3D" id="1.20.120.1750">
    <property type="match status" value="1"/>
</dbReference>
<reference evidence="16" key="1">
    <citation type="submission" date="2020-07" db="EMBL/GenBank/DDBJ databases">
        <title>Genome sequence and genetic diversity analysis of an under-domesticated orphan crop, white fonio (Digitaria exilis).</title>
        <authorList>
            <person name="Bennetzen J.L."/>
            <person name="Chen S."/>
            <person name="Ma X."/>
            <person name="Wang X."/>
            <person name="Yssel A.E.J."/>
            <person name="Chaluvadi S.R."/>
            <person name="Johnson M."/>
            <person name="Gangashetty P."/>
            <person name="Hamidou F."/>
            <person name="Sanogo M.D."/>
            <person name="Zwaenepoel A."/>
            <person name="Wallace J."/>
            <person name="Van De Peer Y."/>
            <person name="Van Deynze A."/>
        </authorList>
    </citation>
    <scope>NUCLEOTIDE SEQUENCE</scope>
    <source>
        <tissue evidence="16">Leaves</tissue>
    </source>
</reference>
<feature type="domain" description="RING-type" evidence="13">
    <location>
        <begin position="304"/>
        <end position="349"/>
    </location>
</feature>
<evidence type="ECO:0000256" key="9">
    <source>
        <dbReference type="ARBA" id="ARBA00022771"/>
    </source>
</evidence>
<dbReference type="GO" id="GO:0016567">
    <property type="term" value="P:protein ubiquitination"/>
    <property type="evidence" value="ECO:0007669"/>
    <property type="project" value="InterPro"/>
</dbReference>
<protein>
    <recommendedName>
        <fullName evidence="5">RBR-type E3 ubiquitin transferase</fullName>
        <ecNumber evidence="5">2.3.2.31</ecNumber>
    </recommendedName>
</protein>
<evidence type="ECO:0000259" key="15">
    <source>
        <dbReference type="PROSITE" id="PS51873"/>
    </source>
</evidence>
<dbReference type="AlphaFoldDB" id="A0A835A6B0"/>
<dbReference type="GO" id="GO:0008270">
    <property type="term" value="F:zinc ion binding"/>
    <property type="evidence" value="ECO:0007669"/>
    <property type="project" value="UniProtKB-KW"/>
</dbReference>
<dbReference type="EMBL" id="JACEFO010002676">
    <property type="protein sequence ID" value="KAF8651781.1"/>
    <property type="molecule type" value="Genomic_DNA"/>
</dbReference>
<dbReference type="Pfam" id="PF26200">
    <property type="entry name" value="Rcat_RNF216"/>
    <property type="match status" value="1"/>
</dbReference>
<dbReference type="CDD" id="cd23821">
    <property type="entry name" value="RWD_IMPACT"/>
    <property type="match status" value="1"/>
</dbReference>
<keyword evidence="6" id="KW-0808">Transferase</keyword>
<feature type="domain" description="RING-type" evidence="15">
    <location>
        <begin position="300"/>
        <end position="516"/>
    </location>
</feature>
<dbReference type="Gene3D" id="3.10.110.10">
    <property type="entry name" value="Ubiquitin Conjugating Enzyme"/>
    <property type="match status" value="1"/>
</dbReference>
<evidence type="ECO:0000256" key="5">
    <source>
        <dbReference type="ARBA" id="ARBA00012251"/>
    </source>
</evidence>
<feature type="domain" description="RWD" evidence="14">
    <location>
        <begin position="107"/>
        <end position="249"/>
    </location>
</feature>
<dbReference type="SUPFAM" id="SSF54495">
    <property type="entry name" value="UBC-like"/>
    <property type="match status" value="1"/>
</dbReference>
<dbReference type="Proteomes" id="UP000636709">
    <property type="component" value="Unassembled WGS sequence"/>
</dbReference>
<dbReference type="SUPFAM" id="SSF57850">
    <property type="entry name" value="RING/U-box"/>
    <property type="match status" value="3"/>
</dbReference>
<dbReference type="Gene3D" id="3.30.40.10">
    <property type="entry name" value="Zinc/RING finger domain, C3HC4 (zinc finger)"/>
    <property type="match status" value="1"/>
</dbReference>
<comment type="similarity">
    <text evidence="4">Belongs to the RBR family. Ariadne subfamily.</text>
</comment>
<keyword evidence="7" id="KW-0479">Metal-binding</keyword>
<dbReference type="PROSITE" id="PS50089">
    <property type="entry name" value="ZF_RING_2"/>
    <property type="match status" value="1"/>
</dbReference>
<dbReference type="PROSITE" id="PS51873">
    <property type="entry name" value="TRIAD"/>
    <property type="match status" value="1"/>
</dbReference>
<dbReference type="PROSITE" id="PS50908">
    <property type="entry name" value="RWD"/>
    <property type="match status" value="1"/>
</dbReference>
<evidence type="ECO:0000256" key="10">
    <source>
        <dbReference type="ARBA" id="ARBA00022786"/>
    </source>
</evidence>
<evidence type="ECO:0000256" key="11">
    <source>
        <dbReference type="ARBA" id="ARBA00022833"/>
    </source>
</evidence>
<dbReference type="PANTHER" id="PTHR11685">
    <property type="entry name" value="RBR FAMILY RING FINGER AND IBR DOMAIN-CONTAINING"/>
    <property type="match status" value="1"/>
</dbReference>
<keyword evidence="10" id="KW-0833">Ubl conjugation pathway</keyword>
<evidence type="ECO:0000256" key="4">
    <source>
        <dbReference type="ARBA" id="ARBA00005884"/>
    </source>
</evidence>
<dbReference type="EC" id="2.3.2.31" evidence="5"/>
<comment type="catalytic activity">
    <reaction evidence="1">
        <text>[E2 ubiquitin-conjugating enzyme]-S-ubiquitinyl-L-cysteine + [acceptor protein]-L-lysine = [E2 ubiquitin-conjugating enzyme]-L-cysteine + [acceptor protein]-N(6)-ubiquitinyl-L-lysine.</text>
        <dbReference type="EC" id="2.3.2.31"/>
    </reaction>
</comment>
<dbReference type="Pfam" id="PF01485">
    <property type="entry name" value="IBR"/>
    <property type="match status" value="1"/>
</dbReference>
<comment type="caution">
    <text evidence="16">The sequence shown here is derived from an EMBL/GenBank/DDBJ whole genome shotgun (WGS) entry which is preliminary data.</text>
</comment>
<evidence type="ECO:0000256" key="8">
    <source>
        <dbReference type="ARBA" id="ARBA00022737"/>
    </source>
</evidence>
<dbReference type="OrthoDB" id="1431934at2759"/>
<dbReference type="InterPro" id="IPR013083">
    <property type="entry name" value="Znf_RING/FYVE/PHD"/>
</dbReference>
<dbReference type="SMART" id="SM00184">
    <property type="entry name" value="RING"/>
    <property type="match status" value="2"/>
</dbReference>
<dbReference type="InterPro" id="IPR001841">
    <property type="entry name" value="Znf_RING"/>
</dbReference>
<evidence type="ECO:0000256" key="12">
    <source>
        <dbReference type="PROSITE-ProRule" id="PRU00175"/>
    </source>
</evidence>
<accession>A0A835A6B0</accession>
<organism evidence="16 17">
    <name type="scientific">Digitaria exilis</name>
    <dbReference type="NCBI Taxonomy" id="1010633"/>
    <lineage>
        <taxon>Eukaryota</taxon>
        <taxon>Viridiplantae</taxon>
        <taxon>Streptophyta</taxon>
        <taxon>Embryophyta</taxon>
        <taxon>Tracheophyta</taxon>
        <taxon>Spermatophyta</taxon>
        <taxon>Magnoliopsida</taxon>
        <taxon>Liliopsida</taxon>
        <taxon>Poales</taxon>
        <taxon>Poaceae</taxon>
        <taxon>PACMAD clade</taxon>
        <taxon>Panicoideae</taxon>
        <taxon>Panicodae</taxon>
        <taxon>Paniceae</taxon>
        <taxon>Anthephorinae</taxon>
        <taxon>Digitaria</taxon>
    </lineage>
</organism>
<dbReference type="PROSITE" id="PS00518">
    <property type="entry name" value="ZF_RING_1"/>
    <property type="match status" value="1"/>
</dbReference>
<dbReference type="CDD" id="cd20341">
    <property type="entry name" value="BRcat_RBR_RNF14"/>
    <property type="match status" value="1"/>
</dbReference>
<proteinExistence type="inferred from homology"/>
<keyword evidence="8" id="KW-0677">Repeat</keyword>
<keyword evidence="11" id="KW-0862">Zinc</keyword>
<evidence type="ECO:0000259" key="13">
    <source>
        <dbReference type="PROSITE" id="PS50089"/>
    </source>
</evidence>
<comment type="function">
    <text evidence="3">Might act as an E3 ubiquitin-protein ligase, or as part of E3 complex, which accepts ubiquitin from specific E2 ubiquitin-conjugating enzymes and then transfers it to substrates.</text>
</comment>
<dbReference type="SMART" id="SM00591">
    <property type="entry name" value="RWD"/>
    <property type="match status" value="1"/>
</dbReference>
<dbReference type="InterPro" id="IPR002867">
    <property type="entry name" value="IBR_dom"/>
</dbReference>
<comment type="cofactor">
    <cofactor evidence="2">
        <name>Zn(2+)</name>
        <dbReference type="ChEBI" id="CHEBI:29105"/>
    </cofactor>
</comment>
<evidence type="ECO:0000313" key="17">
    <source>
        <dbReference type="Proteomes" id="UP000636709"/>
    </source>
</evidence>
<name>A0A835A6B0_9POAL</name>